<name>A0A7J9G0M4_9ROSI</name>
<organism evidence="1 2">
    <name type="scientific">Gossypium harknessii</name>
    <dbReference type="NCBI Taxonomy" id="34285"/>
    <lineage>
        <taxon>Eukaryota</taxon>
        <taxon>Viridiplantae</taxon>
        <taxon>Streptophyta</taxon>
        <taxon>Embryophyta</taxon>
        <taxon>Tracheophyta</taxon>
        <taxon>Spermatophyta</taxon>
        <taxon>Magnoliopsida</taxon>
        <taxon>eudicotyledons</taxon>
        <taxon>Gunneridae</taxon>
        <taxon>Pentapetalae</taxon>
        <taxon>rosids</taxon>
        <taxon>malvids</taxon>
        <taxon>Malvales</taxon>
        <taxon>Malvaceae</taxon>
        <taxon>Malvoideae</taxon>
        <taxon>Gossypium</taxon>
    </lineage>
</organism>
<sequence>METHPTGSIVKINFDGVFEKERSRLCSGIIARNAHDEVLISRAVIHPNVGLPFAAEAIACLWVVKTCIEIGWSEVANQLAHVLATVSLKREEPAYMYGGVPCFAVRRMEAERQCELD</sequence>
<comment type="caution">
    <text evidence="1">The sequence shown here is derived from an EMBL/GenBank/DDBJ whole genome shotgun (WGS) entry which is preliminary data.</text>
</comment>
<dbReference type="AlphaFoldDB" id="A0A7J9G0M4"/>
<keyword evidence="2" id="KW-1185">Reference proteome</keyword>
<dbReference type="OrthoDB" id="999700at2759"/>
<evidence type="ECO:0000313" key="2">
    <source>
        <dbReference type="Proteomes" id="UP000593560"/>
    </source>
</evidence>
<accession>A0A7J9G0M4</accession>
<reference evidence="1 2" key="1">
    <citation type="journal article" date="2019" name="Genome Biol. Evol.">
        <title>Insights into the evolution of the New World diploid cottons (Gossypium, subgenus Houzingenia) based on genome sequencing.</title>
        <authorList>
            <person name="Grover C.E."/>
            <person name="Arick M.A. 2nd"/>
            <person name="Thrash A."/>
            <person name="Conover J.L."/>
            <person name="Sanders W.S."/>
            <person name="Peterson D.G."/>
            <person name="Frelichowski J.E."/>
            <person name="Scheffler J.A."/>
            <person name="Scheffler B.E."/>
            <person name="Wendel J.F."/>
        </authorList>
    </citation>
    <scope>NUCLEOTIDE SEQUENCE [LARGE SCALE GENOMIC DNA]</scope>
    <source>
        <strain evidence="1">0</strain>
        <tissue evidence="1">Leaf</tissue>
    </source>
</reference>
<evidence type="ECO:0000313" key="1">
    <source>
        <dbReference type="EMBL" id="MBA0791112.1"/>
    </source>
</evidence>
<gene>
    <name evidence="1" type="ORF">Gohar_015711</name>
</gene>
<dbReference type="Proteomes" id="UP000593560">
    <property type="component" value="Unassembled WGS sequence"/>
</dbReference>
<proteinExistence type="predicted"/>
<protein>
    <recommendedName>
        <fullName evidence="3">RNase H type-1 domain-containing protein</fullName>
    </recommendedName>
</protein>
<evidence type="ECO:0008006" key="3">
    <source>
        <dbReference type="Google" id="ProtNLM"/>
    </source>
</evidence>
<dbReference type="EMBL" id="JABFAD010000001">
    <property type="protein sequence ID" value="MBA0791112.1"/>
    <property type="molecule type" value="Genomic_DNA"/>
</dbReference>